<evidence type="ECO:0000313" key="2">
    <source>
        <dbReference type="Proteomes" id="UP000694845"/>
    </source>
</evidence>
<feature type="compositionally biased region" description="Polar residues" evidence="1">
    <location>
        <begin position="366"/>
        <end position="376"/>
    </location>
</feature>
<sequence>MDHWMRNKWIEKVLSKFDRNAVTPISDDQEPLACQVLNIKVLDKVVGSIGGVAEVHDCELYIKALFSVDAIRRFEEREESTSCAEFVELRNSLLDLTRYHIMVDVQQQIEKSDIAICVEDFAMTVYKALPGTWRTPLQPAIHHPTVAHDLRRMWRAKYAPDEPDTCQSQDQSQDSPDKCTLSVLLEAMENTSQQASELSEAEQDQPIEGPTGTLKSPEESEETCASRVAFELGSAGCDESGQGTVEALEKAVKEVETKLIVAKNFPELAERIPEYLRDAQGFSVEDLPQDEELDLSRSELLECWISEEALEKLCGIEEWKPDYIPPSSLPVVSSSSSEVISFLTEPSADNQAEKMPKDRLEDPSQDGVTQCGSKRKLSSWQIGESPHKAAKNSVSGQGGVVCAGDVDCEAGADLGESSEMVLDIDDPDREVVTEPSDKQTDAEAASKEGRADRRISCNCESSPEEEGLTALCQCLTPLEEALGETENQVNQQDESLVSNTDSTDTSLVVSCEMPSQSVNSDPDKDQEDLVIFHKLLNVSSEAESLLGVNDMPVTVDSSMSPAQTGRNETLQCSGERPVTTSCTSDTNSKDAAEHVEPSNTIDEPEAAGQMADTSAEVLLVDAEILNVEHVSNSSGQRDVDTSPLPAALKQRANSTPSKTVSEQVTDDPAKPQQVPDKCKEASNTGPSCLPSTTRTVQTNWSVNVIPLKKTVSSTASQKATSESRDERPGHRPITQLRSPVILPSISTPVHSLTSHQPRRTQQSETASSLNTNEGLTGTRRCTSRDGEVDPACTRQLSEQVEDYVLEWCASYFQRLNRKH</sequence>
<gene>
    <name evidence="3" type="primary">LOC110986113</name>
</gene>
<feature type="compositionally biased region" description="Polar residues" evidence="1">
    <location>
        <begin position="711"/>
        <end position="720"/>
    </location>
</feature>
<dbReference type="OrthoDB" id="10524122at2759"/>
<feature type="compositionally biased region" description="Basic and acidic residues" evidence="1">
    <location>
        <begin position="587"/>
        <end position="596"/>
    </location>
</feature>
<name>A0A8B7ZCP1_ACAPL</name>
<feature type="compositionally biased region" description="Basic and acidic residues" evidence="1">
    <location>
        <begin position="351"/>
        <end position="362"/>
    </location>
</feature>
<feature type="compositionally biased region" description="Polar residues" evidence="1">
    <location>
        <begin position="681"/>
        <end position="693"/>
    </location>
</feature>
<accession>A0A8B7ZCP1</accession>
<dbReference type="Proteomes" id="UP000694845">
    <property type="component" value="Unplaced"/>
</dbReference>
<evidence type="ECO:0000313" key="3">
    <source>
        <dbReference type="RefSeq" id="XP_022103449.1"/>
    </source>
</evidence>
<dbReference type="OMA" id="CQVLNIK"/>
<feature type="region of interest" description="Disordered" evidence="1">
    <location>
        <begin position="649"/>
        <end position="693"/>
    </location>
</feature>
<dbReference type="Gene3D" id="2.40.50.960">
    <property type="match status" value="1"/>
</dbReference>
<feature type="region of interest" description="Disordered" evidence="1">
    <location>
        <begin position="190"/>
        <end position="223"/>
    </location>
</feature>
<feature type="compositionally biased region" description="Polar residues" evidence="1">
    <location>
        <begin position="744"/>
        <end position="775"/>
    </location>
</feature>
<proteinExistence type="predicted"/>
<feature type="region of interest" description="Disordered" evidence="1">
    <location>
        <begin position="711"/>
        <end position="788"/>
    </location>
</feature>
<dbReference type="KEGG" id="aplc:110986113"/>
<feature type="region of interest" description="Disordered" evidence="1">
    <location>
        <begin position="425"/>
        <end position="451"/>
    </location>
</feature>
<organism evidence="2 3">
    <name type="scientific">Acanthaster planci</name>
    <name type="common">Crown-of-thorns starfish</name>
    <dbReference type="NCBI Taxonomy" id="133434"/>
    <lineage>
        <taxon>Eukaryota</taxon>
        <taxon>Metazoa</taxon>
        <taxon>Echinodermata</taxon>
        <taxon>Eleutherozoa</taxon>
        <taxon>Asterozoa</taxon>
        <taxon>Asteroidea</taxon>
        <taxon>Valvatacea</taxon>
        <taxon>Valvatida</taxon>
        <taxon>Acanthasteridae</taxon>
        <taxon>Acanthaster</taxon>
    </lineage>
</organism>
<dbReference type="GeneID" id="110986113"/>
<evidence type="ECO:0000256" key="1">
    <source>
        <dbReference type="SAM" id="MobiDB-lite"/>
    </source>
</evidence>
<feature type="compositionally biased region" description="Polar residues" evidence="1">
    <location>
        <begin position="557"/>
        <end position="586"/>
    </location>
</feature>
<dbReference type="RefSeq" id="XP_022103449.1">
    <property type="nucleotide sequence ID" value="XM_022247757.1"/>
</dbReference>
<feature type="compositionally biased region" description="Polar residues" evidence="1">
    <location>
        <begin position="651"/>
        <end position="663"/>
    </location>
</feature>
<feature type="compositionally biased region" description="Basic and acidic residues" evidence="1">
    <location>
        <begin position="429"/>
        <end position="451"/>
    </location>
</feature>
<protein>
    <submittedName>
        <fullName evidence="3">Uncharacterized protein LOC110986113</fullName>
    </submittedName>
</protein>
<dbReference type="AlphaFoldDB" id="A0A8B7ZCP1"/>
<keyword evidence="2" id="KW-1185">Reference proteome</keyword>
<feature type="region of interest" description="Disordered" evidence="1">
    <location>
        <begin position="557"/>
        <end position="610"/>
    </location>
</feature>
<reference evidence="3" key="1">
    <citation type="submission" date="2025-08" db="UniProtKB">
        <authorList>
            <consortium name="RefSeq"/>
        </authorList>
    </citation>
    <scope>IDENTIFICATION</scope>
</reference>
<feature type="region of interest" description="Disordered" evidence="1">
    <location>
        <begin position="345"/>
        <end position="376"/>
    </location>
</feature>